<proteinExistence type="predicted"/>
<keyword evidence="2" id="KW-1185">Reference proteome</keyword>
<evidence type="ECO:0000313" key="2">
    <source>
        <dbReference type="Proteomes" id="UP000041254"/>
    </source>
</evidence>
<dbReference type="Proteomes" id="UP000041254">
    <property type="component" value="Unassembled WGS sequence"/>
</dbReference>
<name>A0A0G4F678_VITBC</name>
<dbReference type="OMA" id="SKMLMKN"/>
<dbReference type="InParanoid" id="A0A0G4F678"/>
<organism evidence="1 2">
    <name type="scientific">Vitrella brassicaformis (strain CCMP3155)</name>
    <dbReference type="NCBI Taxonomy" id="1169540"/>
    <lineage>
        <taxon>Eukaryota</taxon>
        <taxon>Sar</taxon>
        <taxon>Alveolata</taxon>
        <taxon>Colpodellida</taxon>
        <taxon>Vitrellaceae</taxon>
        <taxon>Vitrella</taxon>
    </lineage>
</organism>
<reference evidence="1 2" key="1">
    <citation type="submission" date="2014-11" db="EMBL/GenBank/DDBJ databases">
        <authorList>
            <person name="Zhu J."/>
            <person name="Qi W."/>
            <person name="Song R."/>
        </authorList>
    </citation>
    <scope>NUCLEOTIDE SEQUENCE [LARGE SCALE GENOMIC DNA]</scope>
</reference>
<dbReference type="SUPFAM" id="SSF53474">
    <property type="entry name" value="alpha/beta-Hydrolases"/>
    <property type="match status" value="1"/>
</dbReference>
<dbReference type="AlphaFoldDB" id="A0A0G4F678"/>
<dbReference type="PANTHER" id="PTHR35128:SF1">
    <property type="entry name" value="SECRETION-REGULATING GUANINE NUCLEOTIDE EXCHANGE FACTOR"/>
    <property type="match status" value="1"/>
</dbReference>
<accession>A0A0G4F678</accession>
<protein>
    <submittedName>
        <fullName evidence="1">Uncharacterized protein</fullName>
    </submittedName>
</protein>
<dbReference type="PANTHER" id="PTHR35128">
    <property type="entry name" value="SECRETION-REGULATING GUANINE NUCLEOTIDE EXCHANGE FACTOR"/>
    <property type="match status" value="1"/>
</dbReference>
<sequence>MMTEYRETLLLVFVGVQGCLGFLSDSMPHLEVLNGSIEVISEVPFGGPRRGIVFLAHGCHHSATDFWPHSQHCIKCLGLAEQRRMVTELLSEGYGVVAVSSANRRRMCWSPTADRKRVLEALQILRRREGWESLPLFAIGSSSGGRLIGSLVSEQSLKFDAVAIQGMAIALRSGVDSFPPALFVTMAKDRRTTRLVRALVTRLREHERPALLLAVGPVPIQPSFFSDRIEEVDEELSSRLHKALLEKKLIDGKGWLRHNPRDSQRCPWREAFSLIPELKKHGLSLTADRSSISEELNVAWASHELTADFTKEILDWFACRGDLSKLKEQEDGSKRPNIRSSPASATTIHTEATTMVLVGTHSPMMHFTAA</sequence>
<dbReference type="PROSITE" id="PS51257">
    <property type="entry name" value="PROKAR_LIPOPROTEIN"/>
    <property type="match status" value="1"/>
</dbReference>
<dbReference type="Gene3D" id="3.40.50.1820">
    <property type="entry name" value="alpha/beta hydrolase"/>
    <property type="match status" value="1"/>
</dbReference>
<gene>
    <name evidence="1" type="ORF">Vbra_2515</name>
</gene>
<dbReference type="OrthoDB" id="10022521at2759"/>
<evidence type="ECO:0000313" key="1">
    <source>
        <dbReference type="EMBL" id="CEM07910.1"/>
    </source>
</evidence>
<dbReference type="EMBL" id="CDMY01000380">
    <property type="protein sequence ID" value="CEM07910.1"/>
    <property type="molecule type" value="Genomic_DNA"/>
</dbReference>
<dbReference type="InterPro" id="IPR029058">
    <property type="entry name" value="AB_hydrolase_fold"/>
</dbReference>
<dbReference type="VEuPathDB" id="CryptoDB:Vbra_2515"/>